<evidence type="ECO:0000313" key="1">
    <source>
        <dbReference type="EMBL" id="TBU32478.1"/>
    </source>
</evidence>
<protein>
    <submittedName>
        <fullName evidence="1">Uncharacterized protein</fullName>
    </submittedName>
</protein>
<dbReference type="EMBL" id="ML143395">
    <property type="protein sequence ID" value="TBU32478.1"/>
    <property type="molecule type" value="Genomic_DNA"/>
</dbReference>
<name>A0A4Q9MYH6_9APHY</name>
<reference evidence="1" key="1">
    <citation type="submission" date="2019-01" db="EMBL/GenBank/DDBJ databases">
        <title>Draft genome sequences of three monokaryotic isolates of the white-rot basidiomycete fungus Dichomitus squalens.</title>
        <authorList>
            <consortium name="DOE Joint Genome Institute"/>
            <person name="Lopez S.C."/>
            <person name="Andreopoulos B."/>
            <person name="Pangilinan J."/>
            <person name="Lipzen A."/>
            <person name="Riley R."/>
            <person name="Ahrendt S."/>
            <person name="Ng V."/>
            <person name="Barry K."/>
            <person name="Daum C."/>
            <person name="Grigoriev I.V."/>
            <person name="Hilden K.S."/>
            <person name="Makela M.R."/>
            <person name="de Vries R.P."/>
        </authorList>
    </citation>
    <scope>NUCLEOTIDE SEQUENCE [LARGE SCALE GENOMIC DNA]</scope>
    <source>
        <strain evidence="1">OM18370.1</strain>
    </source>
</reference>
<proteinExistence type="predicted"/>
<accession>A0A4Q9MYH6</accession>
<gene>
    <name evidence="1" type="ORF">BD311DRAFT_751073</name>
</gene>
<dbReference type="Proteomes" id="UP000292957">
    <property type="component" value="Unassembled WGS sequence"/>
</dbReference>
<dbReference type="AlphaFoldDB" id="A0A4Q9MYH6"/>
<organism evidence="1">
    <name type="scientific">Dichomitus squalens</name>
    <dbReference type="NCBI Taxonomy" id="114155"/>
    <lineage>
        <taxon>Eukaryota</taxon>
        <taxon>Fungi</taxon>
        <taxon>Dikarya</taxon>
        <taxon>Basidiomycota</taxon>
        <taxon>Agaricomycotina</taxon>
        <taxon>Agaricomycetes</taxon>
        <taxon>Polyporales</taxon>
        <taxon>Polyporaceae</taxon>
        <taxon>Dichomitus</taxon>
    </lineage>
</organism>
<sequence length="52" mass="5759">MDRACSLVTYCTCAVLAFSSAFIAYCLDTSQVSLVNRPRHNLLISMSSTRLK</sequence>